<dbReference type="PROSITE" id="PS50157">
    <property type="entry name" value="ZINC_FINGER_C2H2_2"/>
    <property type="match status" value="1"/>
</dbReference>
<keyword evidence="3 5" id="KW-0863">Zinc-finger</keyword>
<feature type="region of interest" description="Disordered" evidence="6">
    <location>
        <begin position="158"/>
        <end position="244"/>
    </location>
</feature>
<sequence length="713" mass="78833">MSFPPSMVHRSGNKLVVRSVVSGDKLYGTSETEDEAAMGGGDDGAEDAACLADQFDDGPSSLSGQLIDCDKGRVQLANLVDEELPQCKVKRNYACSSCSYYTQNPRYYLHHLKNVHKEKIRIYECPHCLYASKHSQKLQRHIHMVHVMGKRKLLIKAKGSTPNAPPSPPREEFASAGGGADTSQADECSANSVASGADDHDIELSKEYADQDPPSGRTSPLPVEPEPDHQLDSGPPVADDPSDGAGPLKCSLCSFSSRNPNLVTRHERLVHLKKKFYRCTKCDYITHMKARFTKHVKYHSMPMIKCEMCDFRTPYKWNLDRHNKNHFANGAFKCSQCNFTADIKQSLTVHEMNHHVPPVNQNGVAGGTVPTPAKRRCRVGASDVIDREEGATTITPIPTPVLPIPTSVTVEPDLDDLELLRMERESLPTMPAELELDSSAMTSDEVAQFGVGKSVRPADVRPFWSTAERKGRAGDDDTGGRWLRGGGSGRQSSAKSGNQAANRAESWPRFNQCGNMASSTILMMCPTVKLVLMLRGDEHVIIDDDDDDRRRWTTTPVSILRPLRPINGVSGSRLVFRIFVQLLTVHCLCNPFIGFRGSRPSVLAVESGGSSRCCNNDDIVVNSGDTLHLLDYPNRHLQEQLQQILLPDLPCREQFMFTHLLPWNNLCYTMWCTSFAARLEVGTFPPPVNGRATPKTLGVRGTRMQSNEALPLC</sequence>
<dbReference type="InterPro" id="IPR050688">
    <property type="entry name" value="Zinc_finger/UBP_domain"/>
</dbReference>
<dbReference type="PANTHER" id="PTHR24403">
    <property type="entry name" value="ZINC FINGER PROTEIN"/>
    <property type="match status" value="1"/>
</dbReference>
<evidence type="ECO:0000256" key="4">
    <source>
        <dbReference type="ARBA" id="ARBA00022833"/>
    </source>
</evidence>
<evidence type="ECO:0000256" key="1">
    <source>
        <dbReference type="ARBA" id="ARBA00022723"/>
    </source>
</evidence>
<name>A0AAN9TBE8_9HEMI</name>
<feature type="compositionally biased region" description="Basic and acidic residues" evidence="6">
    <location>
        <begin position="467"/>
        <end position="479"/>
    </location>
</feature>
<proteinExistence type="predicted"/>
<dbReference type="EMBL" id="JBBCAQ010000036">
    <property type="protein sequence ID" value="KAK7576308.1"/>
    <property type="molecule type" value="Genomic_DNA"/>
</dbReference>
<gene>
    <name evidence="8" type="ORF">V9T40_012594</name>
</gene>
<feature type="compositionally biased region" description="Polar residues" evidence="6">
    <location>
        <begin position="181"/>
        <end position="194"/>
    </location>
</feature>
<dbReference type="Gene3D" id="3.30.160.60">
    <property type="entry name" value="Classic Zinc Finger"/>
    <property type="match status" value="3"/>
</dbReference>
<evidence type="ECO:0000256" key="6">
    <source>
        <dbReference type="SAM" id="MobiDB-lite"/>
    </source>
</evidence>
<dbReference type="InterPro" id="IPR013087">
    <property type="entry name" value="Znf_C2H2_type"/>
</dbReference>
<evidence type="ECO:0000259" key="7">
    <source>
        <dbReference type="PROSITE" id="PS50157"/>
    </source>
</evidence>
<keyword evidence="1" id="KW-0479">Metal-binding</keyword>
<evidence type="ECO:0000313" key="9">
    <source>
        <dbReference type="Proteomes" id="UP001367676"/>
    </source>
</evidence>
<dbReference type="GO" id="GO:0008270">
    <property type="term" value="F:zinc ion binding"/>
    <property type="evidence" value="ECO:0007669"/>
    <property type="project" value="UniProtKB-KW"/>
</dbReference>
<dbReference type="SUPFAM" id="SSF57667">
    <property type="entry name" value="beta-beta-alpha zinc fingers"/>
    <property type="match status" value="2"/>
</dbReference>
<evidence type="ECO:0000256" key="3">
    <source>
        <dbReference type="ARBA" id="ARBA00022771"/>
    </source>
</evidence>
<evidence type="ECO:0000256" key="5">
    <source>
        <dbReference type="PROSITE-ProRule" id="PRU00042"/>
    </source>
</evidence>
<accession>A0AAN9TBE8</accession>
<keyword evidence="9" id="KW-1185">Reference proteome</keyword>
<feature type="region of interest" description="Disordered" evidence="6">
    <location>
        <begin position="463"/>
        <end position="504"/>
    </location>
</feature>
<organism evidence="8 9">
    <name type="scientific">Parthenolecanium corni</name>
    <dbReference type="NCBI Taxonomy" id="536013"/>
    <lineage>
        <taxon>Eukaryota</taxon>
        <taxon>Metazoa</taxon>
        <taxon>Ecdysozoa</taxon>
        <taxon>Arthropoda</taxon>
        <taxon>Hexapoda</taxon>
        <taxon>Insecta</taxon>
        <taxon>Pterygota</taxon>
        <taxon>Neoptera</taxon>
        <taxon>Paraneoptera</taxon>
        <taxon>Hemiptera</taxon>
        <taxon>Sternorrhyncha</taxon>
        <taxon>Coccoidea</taxon>
        <taxon>Coccidae</taxon>
        <taxon>Parthenolecanium</taxon>
    </lineage>
</organism>
<keyword evidence="4" id="KW-0862">Zinc</keyword>
<dbReference type="SMART" id="SM00355">
    <property type="entry name" value="ZnF_C2H2"/>
    <property type="match status" value="6"/>
</dbReference>
<keyword evidence="2" id="KW-0677">Repeat</keyword>
<protein>
    <recommendedName>
        <fullName evidence="7">C2H2-type domain-containing protein</fullName>
    </recommendedName>
</protein>
<dbReference type="GO" id="GO:0045944">
    <property type="term" value="P:positive regulation of transcription by RNA polymerase II"/>
    <property type="evidence" value="ECO:0007669"/>
    <property type="project" value="TreeGrafter"/>
</dbReference>
<evidence type="ECO:0000313" key="8">
    <source>
        <dbReference type="EMBL" id="KAK7576308.1"/>
    </source>
</evidence>
<dbReference type="PANTHER" id="PTHR24403:SF94">
    <property type="entry name" value="KUMGANG"/>
    <property type="match status" value="1"/>
</dbReference>
<evidence type="ECO:0000256" key="2">
    <source>
        <dbReference type="ARBA" id="ARBA00022737"/>
    </source>
</evidence>
<dbReference type="InterPro" id="IPR036236">
    <property type="entry name" value="Znf_C2H2_sf"/>
</dbReference>
<dbReference type="Proteomes" id="UP001367676">
    <property type="component" value="Unassembled WGS sequence"/>
</dbReference>
<feature type="compositionally biased region" description="Basic and acidic residues" evidence="6">
    <location>
        <begin position="197"/>
        <end position="209"/>
    </location>
</feature>
<feature type="domain" description="C2H2-type" evidence="7">
    <location>
        <begin position="123"/>
        <end position="151"/>
    </location>
</feature>
<dbReference type="GO" id="GO:0005634">
    <property type="term" value="C:nucleus"/>
    <property type="evidence" value="ECO:0007669"/>
    <property type="project" value="TreeGrafter"/>
</dbReference>
<comment type="caution">
    <text evidence="8">The sequence shown here is derived from an EMBL/GenBank/DDBJ whole genome shotgun (WGS) entry which is preliminary data.</text>
</comment>
<dbReference type="AlphaFoldDB" id="A0AAN9TBE8"/>
<reference evidence="8 9" key="1">
    <citation type="submission" date="2024-03" db="EMBL/GenBank/DDBJ databases">
        <title>Adaptation during the transition from Ophiocordyceps entomopathogen to insect associate is accompanied by gene loss and intensified selection.</title>
        <authorList>
            <person name="Ward C.M."/>
            <person name="Onetto C.A."/>
            <person name="Borneman A.R."/>
        </authorList>
    </citation>
    <scope>NUCLEOTIDE SEQUENCE [LARGE SCALE GENOMIC DNA]</scope>
    <source>
        <strain evidence="8">AWRI1</strain>
        <tissue evidence="8">Single Adult Female</tissue>
    </source>
</reference>